<comment type="caution">
    <text evidence="2">The sequence shown here is derived from an EMBL/GenBank/DDBJ whole genome shotgun (WGS) entry which is preliminary data.</text>
</comment>
<reference evidence="2 3" key="1">
    <citation type="submission" date="2021-08" db="EMBL/GenBank/DDBJ databases">
        <title>Draft Genome Sequence of Phanerochaete sordida strain YK-624.</title>
        <authorList>
            <person name="Mori T."/>
            <person name="Dohra H."/>
            <person name="Suzuki T."/>
            <person name="Kawagishi H."/>
            <person name="Hirai H."/>
        </authorList>
    </citation>
    <scope>NUCLEOTIDE SEQUENCE [LARGE SCALE GENOMIC DNA]</scope>
    <source>
        <strain evidence="2 3">YK-624</strain>
    </source>
</reference>
<dbReference type="OrthoDB" id="3269573at2759"/>
<sequence length="595" mass="64582">MAASSSNDGSETSDDNPIRDQMEDVLLDAKLDWNCAFSFYRAHSDAPNPLLNIDHVGTVGLPVAARDVQALRDQELAESDTNSAERGPVWQVDVKKVKAAASKWHKFVEKAAQDVLDSLSLETKNKKPRVELKRLLVFEEGSDLIPNNDSEETGRAFATMLIFLPSQHTGGAIHLSKHGLSFKFDPSANCLEQTSVLAWRPGTTLTQRGNSRFSCAKIKGKPLTSGHRLALSYTISSATKPARASAADTTALTQLTNVLDAWNKARAAALDTPRKLVCLLAGSYAAPLALSTLRGADAHRAAALAGLAPAHGFAVGLATLCASASGGRDRYGEDLDFTYRLRDLVDALSGALLAPGVGFDVYTESVPDELDEEMERRGCDSEDVDDDDEECIMVERSYTQTVLVVWPYAHHFDVVYGGKGGVKRACNAFSRASESSPDGRTLVDALLAQEDDETKMKARACCDAALRWKDAKLWCRAVETYAKQLGLGVVPHEATFAAAQEFGFSEIKLGLERMLRAEGRPGAQAQFLDAVEEWSRILSSAQKRDVGRGVQPWVKAQRRNIHDAESPSGPTRNKGVKRASDNPAHASAKKMKVSR</sequence>
<dbReference type="PANTHER" id="PTHR33099:SF13">
    <property type="entry name" value="F-BOX DOMAIN-CONTAINING PROTEIN-RELATED"/>
    <property type="match status" value="1"/>
</dbReference>
<evidence type="ECO:0000313" key="3">
    <source>
        <dbReference type="Proteomes" id="UP000703269"/>
    </source>
</evidence>
<evidence type="ECO:0000256" key="1">
    <source>
        <dbReference type="SAM" id="MobiDB-lite"/>
    </source>
</evidence>
<accession>A0A9P3G3D6</accession>
<protein>
    <submittedName>
        <fullName evidence="2">Uncharacterized protein</fullName>
    </submittedName>
</protein>
<feature type="region of interest" description="Disordered" evidence="1">
    <location>
        <begin position="548"/>
        <end position="595"/>
    </location>
</feature>
<gene>
    <name evidence="2" type="ORF">PsYK624_034450</name>
</gene>
<organism evidence="2 3">
    <name type="scientific">Phanerochaete sordida</name>
    <dbReference type="NCBI Taxonomy" id="48140"/>
    <lineage>
        <taxon>Eukaryota</taxon>
        <taxon>Fungi</taxon>
        <taxon>Dikarya</taxon>
        <taxon>Basidiomycota</taxon>
        <taxon>Agaricomycotina</taxon>
        <taxon>Agaricomycetes</taxon>
        <taxon>Polyporales</taxon>
        <taxon>Phanerochaetaceae</taxon>
        <taxon>Phanerochaete</taxon>
    </lineage>
</organism>
<dbReference type="Proteomes" id="UP000703269">
    <property type="component" value="Unassembled WGS sequence"/>
</dbReference>
<proteinExistence type="predicted"/>
<evidence type="ECO:0000313" key="2">
    <source>
        <dbReference type="EMBL" id="GJE87362.1"/>
    </source>
</evidence>
<dbReference type="AlphaFoldDB" id="A0A9P3G3D6"/>
<name>A0A9P3G3D6_9APHY</name>
<keyword evidence="3" id="KW-1185">Reference proteome</keyword>
<dbReference type="EMBL" id="BPQB01000006">
    <property type="protein sequence ID" value="GJE87362.1"/>
    <property type="molecule type" value="Genomic_DNA"/>
</dbReference>
<dbReference type="PANTHER" id="PTHR33099">
    <property type="entry name" value="FE2OG DIOXYGENASE DOMAIN-CONTAINING PROTEIN"/>
    <property type="match status" value="1"/>
</dbReference>